<proteinExistence type="predicted"/>
<dbReference type="Pfam" id="PF14559">
    <property type="entry name" value="TPR_19"/>
    <property type="match status" value="1"/>
</dbReference>
<dbReference type="PROSITE" id="PS50005">
    <property type="entry name" value="TPR"/>
    <property type="match status" value="2"/>
</dbReference>
<keyword evidence="1" id="KW-0677">Repeat</keyword>
<dbReference type="SMART" id="SM00028">
    <property type="entry name" value="TPR"/>
    <property type="match status" value="2"/>
</dbReference>
<sequence>MKKLVTIIGALLISVSAFAQKNEIKTLEKALKNNNYSEAKTAAMAADALVGNMDDKTKAKFYFLKAQALYANGQGSDKDMDAAVASIDDLKELESKIGKKKYTDEASTISSNILSGLLTGANDAISAKNYSNAAEKFEMAYALSPKDTTYLYYAASSAVNDTNYDKALSIYLKLKEMGYTGISMGYYAINKETGEKEQFGNKTTRDLSVRSGQYIKPTDEKSSSKTSEIVKNIALIYVAQDKNDKALEYMSEARAENPDDLGLLLSEANVNLKMGNKEKFKQLMEEATSKDPNNAELIYNLGVLAAEGGDVEGAKKYYQKALAINPKYTDAYTNMAVVILDGEQAIVEEMNGLGTSSADNRRYDELRDKRTSLYNEAIPYLEKALDLKQNNIDAARTLMNIYSAVGETEKFKAMKQRVADMEAGN</sequence>
<gene>
    <name evidence="5" type="ORF">ACFOSX_13050</name>
</gene>
<protein>
    <submittedName>
        <fullName evidence="5">Tetratricopeptide repeat protein</fullName>
    </submittedName>
</protein>
<keyword evidence="6" id="KW-1185">Reference proteome</keyword>
<evidence type="ECO:0000313" key="5">
    <source>
        <dbReference type="EMBL" id="MFC3878160.1"/>
    </source>
</evidence>
<feature type="signal peptide" evidence="4">
    <location>
        <begin position="1"/>
        <end position="19"/>
    </location>
</feature>
<feature type="repeat" description="TPR" evidence="3">
    <location>
        <begin position="295"/>
        <end position="328"/>
    </location>
</feature>
<dbReference type="EMBL" id="JBHSAT010000022">
    <property type="protein sequence ID" value="MFC3878160.1"/>
    <property type="molecule type" value="Genomic_DNA"/>
</dbReference>
<dbReference type="SUPFAM" id="SSF48452">
    <property type="entry name" value="TPR-like"/>
    <property type="match status" value="2"/>
</dbReference>
<evidence type="ECO:0000256" key="3">
    <source>
        <dbReference type="PROSITE-ProRule" id="PRU00339"/>
    </source>
</evidence>
<evidence type="ECO:0000256" key="2">
    <source>
        <dbReference type="ARBA" id="ARBA00022803"/>
    </source>
</evidence>
<dbReference type="PROSITE" id="PS50293">
    <property type="entry name" value="TPR_REGION"/>
    <property type="match status" value="1"/>
</dbReference>
<evidence type="ECO:0000313" key="6">
    <source>
        <dbReference type="Proteomes" id="UP001595812"/>
    </source>
</evidence>
<dbReference type="Gene3D" id="1.25.40.10">
    <property type="entry name" value="Tetratricopeptide repeat domain"/>
    <property type="match status" value="3"/>
</dbReference>
<reference evidence="6" key="1">
    <citation type="journal article" date="2019" name="Int. J. Syst. Evol. Microbiol.">
        <title>The Global Catalogue of Microorganisms (GCM) 10K type strain sequencing project: providing services to taxonomists for standard genome sequencing and annotation.</title>
        <authorList>
            <consortium name="The Broad Institute Genomics Platform"/>
            <consortium name="The Broad Institute Genome Sequencing Center for Infectious Disease"/>
            <person name="Wu L."/>
            <person name="Ma J."/>
        </authorList>
    </citation>
    <scope>NUCLEOTIDE SEQUENCE [LARGE SCALE GENOMIC DNA]</scope>
    <source>
        <strain evidence="6">CECT 8979</strain>
    </source>
</reference>
<dbReference type="Proteomes" id="UP001595812">
    <property type="component" value="Unassembled WGS sequence"/>
</dbReference>
<feature type="repeat" description="TPR" evidence="3">
    <location>
        <begin position="227"/>
        <end position="260"/>
    </location>
</feature>
<dbReference type="RefSeq" id="WP_386101956.1">
    <property type="nucleotide sequence ID" value="NZ_JBHSAT010000022.1"/>
</dbReference>
<keyword evidence="4" id="KW-0732">Signal</keyword>
<dbReference type="InterPro" id="IPR011990">
    <property type="entry name" value="TPR-like_helical_dom_sf"/>
</dbReference>
<dbReference type="PANTHER" id="PTHR45586:SF1">
    <property type="entry name" value="LIPOPOLYSACCHARIDE ASSEMBLY PROTEIN B"/>
    <property type="match status" value="1"/>
</dbReference>
<evidence type="ECO:0000256" key="1">
    <source>
        <dbReference type="ARBA" id="ARBA00022737"/>
    </source>
</evidence>
<name>A0ABV8AMM3_9FLAO</name>
<dbReference type="PANTHER" id="PTHR45586">
    <property type="entry name" value="TPR REPEAT-CONTAINING PROTEIN PA4667"/>
    <property type="match status" value="1"/>
</dbReference>
<dbReference type="InterPro" id="IPR051012">
    <property type="entry name" value="CellSynth/LPSAsmb/PSIAsmb"/>
</dbReference>
<dbReference type="Pfam" id="PF13181">
    <property type="entry name" value="TPR_8"/>
    <property type="match status" value="1"/>
</dbReference>
<keyword evidence="2 3" id="KW-0802">TPR repeat</keyword>
<accession>A0ABV8AMM3</accession>
<comment type="caution">
    <text evidence="5">The sequence shown here is derived from an EMBL/GenBank/DDBJ whole genome shotgun (WGS) entry which is preliminary data.</text>
</comment>
<evidence type="ECO:0000256" key="4">
    <source>
        <dbReference type="SAM" id="SignalP"/>
    </source>
</evidence>
<organism evidence="5 6">
    <name type="scientific">Winogradskyella maritima</name>
    <dbReference type="NCBI Taxonomy" id="1517766"/>
    <lineage>
        <taxon>Bacteria</taxon>
        <taxon>Pseudomonadati</taxon>
        <taxon>Bacteroidota</taxon>
        <taxon>Flavobacteriia</taxon>
        <taxon>Flavobacteriales</taxon>
        <taxon>Flavobacteriaceae</taxon>
        <taxon>Winogradskyella</taxon>
    </lineage>
</organism>
<dbReference type="InterPro" id="IPR019734">
    <property type="entry name" value="TPR_rpt"/>
</dbReference>
<feature type="chain" id="PRO_5045770102" evidence="4">
    <location>
        <begin position="20"/>
        <end position="425"/>
    </location>
</feature>